<proteinExistence type="inferred from homology"/>
<gene>
    <name evidence="6" type="ORF">NC998_05370</name>
</gene>
<keyword evidence="3" id="KW-0378">Hydrolase</keyword>
<dbReference type="InterPro" id="IPR013780">
    <property type="entry name" value="Glyco_hydro_b"/>
</dbReference>
<dbReference type="InterPro" id="IPR037094">
    <property type="entry name" value="Glyco_hydro_38_cen_sf"/>
</dbReference>
<keyword evidence="7" id="KW-1185">Reference proteome</keyword>
<dbReference type="SUPFAM" id="SSF88688">
    <property type="entry name" value="Families 57/38 glycoside transferase middle domain"/>
    <property type="match status" value="1"/>
</dbReference>
<evidence type="ECO:0000256" key="1">
    <source>
        <dbReference type="ARBA" id="ARBA00009792"/>
    </source>
</evidence>
<dbReference type="SUPFAM" id="SSF88713">
    <property type="entry name" value="Glycoside hydrolase/deacetylase"/>
    <property type="match status" value="1"/>
</dbReference>
<dbReference type="InterPro" id="IPR000602">
    <property type="entry name" value="Glyco_hydro_38_N"/>
</dbReference>
<feature type="domain" description="Glycoside hydrolase family 38 central" evidence="5">
    <location>
        <begin position="514"/>
        <end position="592"/>
    </location>
</feature>
<name>A0ABV0J409_9CYAN</name>
<dbReference type="InterPro" id="IPR011682">
    <property type="entry name" value="Glyco_hydro_38_C"/>
</dbReference>
<evidence type="ECO:0000313" key="6">
    <source>
        <dbReference type="EMBL" id="MEP0816520.1"/>
    </source>
</evidence>
<dbReference type="InterPro" id="IPR015341">
    <property type="entry name" value="Glyco_hydro_38_cen"/>
</dbReference>
<dbReference type="Pfam" id="PF01074">
    <property type="entry name" value="Glyco_hydro_38N"/>
    <property type="match status" value="1"/>
</dbReference>
<evidence type="ECO:0000256" key="4">
    <source>
        <dbReference type="ARBA" id="ARBA00023295"/>
    </source>
</evidence>
<reference evidence="6 7" key="1">
    <citation type="submission" date="2022-04" db="EMBL/GenBank/DDBJ databases">
        <title>Positive selection, recombination, and allopatry shape intraspecific diversity of widespread and dominant cyanobacteria.</title>
        <authorList>
            <person name="Wei J."/>
            <person name="Shu W."/>
            <person name="Hu C."/>
        </authorList>
    </citation>
    <scope>NUCLEOTIDE SEQUENCE [LARGE SCALE GENOMIC DNA]</scope>
    <source>
        <strain evidence="6 7">GB2-A4</strain>
    </source>
</reference>
<dbReference type="Gene3D" id="1.20.1270.50">
    <property type="entry name" value="Glycoside hydrolase family 38, central domain"/>
    <property type="match status" value="1"/>
</dbReference>
<dbReference type="SMART" id="SM00872">
    <property type="entry name" value="Alpha-mann_mid"/>
    <property type="match status" value="1"/>
</dbReference>
<dbReference type="Gene3D" id="2.70.98.30">
    <property type="entry name" value="Golgi alpha-mannosidase II, domain 4"/>
    <property type="match status" value="1"/>
</dbReference>
<dbReference type="InterPro" id="IPR041147">
    <property type="entry name" value="GH38_C"/>
</dbReference>
<dbReference type="Pfam" id="PF07748">
    <property type="entry name" value="Glyco_hydro_38C"/>
    <property type="match status" value="1"/>
</dbReference>
<evidence type="ECO:0000259" key="5">
    <source>
        <dbReference type="SMART" id="SM00872"/>
    </source>
</evidence>
<dbReference type="CDD" id="cd10789">
    <property type="entry name" value="GH38N_AMII_ER_cytosolic"/>
    <property type="match status" value="1"/>
</dbReference>
<dbReference type="PANTHER" id="PTHR46017:SF1">
    <property type="entry name" value="ALPHA-MANNOSIDASE 2C1"/>
    <property type="match status" value="1"/>
</dbReference>
<dbReference type="InterPro" id="IPR027291">
    <property type="entry name" value="Glyco_hydro_38_N_sf"/>
</dbReference>
<comment type="caution">
    <text evidence="6">The sequence shown here is derived from an EMBL/GenBank/DDBJ whole genome shotgun (WGS) entry which is preliminary data.</text>
</comment>
<organism evidence="6 7">
    <name type="scientific">Trichocoleus desertorum GB2-A4</name>
    <dbReference type="NCBI Taxonomy" id="2933944"/>
    <lineage>
        <taxon>Bacteria</taxon>
        <taxon>Bacillati</taxon>
        <taxon>Cyanobacteriota</taxon>
        <taxon>Cyanophyceae</taxon>
        <taxon>Leptolyngbyales</taxon>
        <taxon>Trichocoleusaceae</taxon>
        <taxon>Trichocoleus</taxon>
    </lineage>
</organism>
<sequence length="1064" mass="119708">MADPAKLQAQISEAITQLRQLTQLNVQTGWYLCEEDLAIAEANQPQRWQSWPSVTLNAREHVAWSQGRQVLWLGQSLLIPVDLQGYPLEGLVLRLALTWWAESAQIFVNGQLVQEGDLFDCSARILLSAAAQPGETITVALRLVSPGHDDGALVRSLCLYEVASGSATSSSAALGDRVEPSFVADELAVLQQYLTAFAPEKLPDLAAAIAELDWAALSQSDRSPNPFDQSLQQLRQTLQPYSDWIKQRQICLLGHAHLDLAWLWPVSETWEAAERTFKSVLQLQQDFPELIFCHSTPALYDWIETNRPALFAAIQAQVAAGRWETLGGLWVEPELNVVSGESIVRQVLYGQRYTQEKFGQTSPVAWLPDTFGFCWQLPQILKQGEIEYFVTQKLRWNDTTQFPYEAFWWRSPDGTEIFSLMSAAIGESIDPIKMTQHASMWEAKTGNLETLWLPGVGDHGGGPTRDMLEMARRWQTSPFLPQLIFATAEEYLGKVRSEGRGERSPTWNDELYLEFHRGCYTTHAEQKRWNRRCEQLLYQAELFASLATLTAGVAYPKAEIEAAWKKVLFNQFHDILPGSSIPEVFVDANQLWQEAEQTGQEVLQASLQAIAASIQLPEPPHLDARPIVVFNSLNWSRSQVVSIPIPSGTESSWQVHNSAGEAVPCQFTTYNEQGESTPTLLFWAEEVPSVGDRVFWLSPQTATELPAINLPADEWLLENAALRVTVDPETGDLKSVWDKIRQREVLNGAGNQLQAFQDQGQYWDAWNIDPNYAQHLLPPTKLQSIQWLDRGTLLQRVRVIRQLGQSKFCQDYVLPADASVLKIATQVDWQERHVMVKAAFPLAVESEQATYEIPYGAIARPTNPTEPRDKAKWEVPALHWADLSTNDYGVSLLNDCKYGYDAQPNQLRLTLLRGATWPDPEADRGQHQFTYALYPHAGTWQTAQTVRQGYELNIPLQAIWLETERSLNSSGATLPAEGQFLDLQSENLILSAFKQSEDHPQQWILRCYECHGQPAELRLKSDLGLAIAHPVNLLEQAIEPENSSGTLQSTQIAPWKIATFKVST</sequence>
<comment type="similarity">
    <text evidence="1">Belongs to the glycosyl hydrolase 38 family.</text>
</comment>
<dbReference type="InterPro" id="IPR011330">
    <property type="entry name" value="Glyco_hydro/deAcase_b/a-brl"/>
</dbReference>
<dbReference type="Gene3D" id="2.60.40.1180">
    <property type="entry name" value="Golgi alpha-mannosidase II"/>
    <property type="match status" value="1"/>
</dbReference>
<dbReference type="RefSeq" id="WP_190433925.1">
    <property type="nucleotide sequence ID" value="NZ_JAMPKM010000002.1"/>
</dbReference>
<dbReference type="InterPro" id="IPR028995">
    <property type="entry name" value="Glyco_hydro_57/38_cen_sf"/>
</dbReference>
<dbReference type="Gene3D" id="3.20.110.10">
    <property type="entry name" value="Glycoside hydrolase 38, N terminal domain"/>
    <property type="match status" value="1"/>
</dbReference>
<dbReference type="SUPFAM" id="SSF74650">
    <property type="entry name" value="Galactose mutarotase-like"/>
    <property type="match status" value="1"/>
</dbReference>
<dbReference type="PANTHER" id="PTHR46017">
    <property type="entry name" value="ALPHA-MANNOSIDASE 2C1"/>
    <property type="match status" value="1"/>
</dbReference>
<dbReference type="InterPro" id="IPR011013">
    <property type="entry name" value="Gal_mutarotase_sf_dom"/>
</dbReference>
<dbReference type="EMBL" id="JAMPKM010000002">
    <property type="protein sequence ID" value="MEP0816520.1"/>
    <property type="molecule type" value="Genomic_DNA"/>
</dbReference>
<protein>
    <submittedName>
        <fullName evidence="6">Alpha-mannosidase</fullName>
    </submittedName>
</protein>
<keyword evidence="4" id="KW-0326">Glycosidase</keyword>
<keyword evidence="2" id="KW-0479">Metal-binding</keyword>
<evidence type="ECO:0000256" key="2">
    <source>
        <dbReference type="ARBA" id="ARBA00022723"/>
    </source>
</evidence>
<dbReference type="Proteomes" id="UP001464891">
    <property type="component" value="Unassembled WGS sequence"/>
</dbReference>
<dbReference type="Pfam" id="PF09261">
    <property type="entry name" value="Alpha-mann_mid"/>
    <property type="match status" value="1"/>
</dbReference>
<accession>A0ABV0J409</accession>
<dbReference type="Pfam" id="PF17677">
    <property type="entry name" value="Glyco_hydro38C2"/>
    <property type="match status" value="1"/>
</dbReference>
<dbReference type="Gene3D" id="2.60.40.2220">
    <property type="match status" value="1"/>
</dbReference>
<evidence type="ECO:0000256" key="3">
    <source>
        <dbReference type="ARBA" id="ARBA00022801"/>
    </source>
</evidence>
<evidence type="ECO:0000313" key="7">
    <source>
        <dbReference type="Proteomes" id="UP001464891"/>
    </source>
</evidence>